<sequence length="491" mass="56276">MKIIEMPPFAPVLMESTRAIGYNLEAAVADIVDNSIAASADKISISFSPYDAVPYVSILDNGIGMSEIEIDNAMRYGSQSSLKVRAETDLGRFGLGLKTASLSQCRCLTVISKQQDCLEGRRWDLDEVYRNGSWSLIKLETADINKIAQYTTQLKDLDHGTLVIWEKLDRMLEGTTSTDKTMNKQMDYVRNHLSLVFHRYLSGETGIKKVAISINKQPLIPKDPFLIGKSTNFQADEKFIIENHPVHVSCYMLPHISKLTRQEKDELGGSEGLTKNQGFYIYRNKRLLVWGTWFRFHRKDELSKLARIRVDIPNALDHLWTLDIRKSSAIPPDVIKKNLERIVERISEGSKRAWTFRGKREISDKGNHLWNKTHIRDGVVYNLNRDHIFLNTLCESLDSAQKSLLENYLKLVEGNLPLNQLYVDLNNEEQVNVKKEKDAEAEALEFAKIILNNIKDNPLRSQQIQIMIQTDPFCNYKRIVEFLTEELNKNG</sequence>
<accession>A0A315XUV7</accession>
<dbReference type="Gene3D" id="3.30.565.10">
    <property type="entry name" value="Histidine kinase-like ATPase, C-terminal domain"/>
    <property type="match status" value="1"/>
</dbReference>
<reference evidence="1 2" key="1">
    <citation type="submission" date="2018-05" db="EMBL/GenBank/DDBJ databases">
        <title>The Hungate 1000. A catalogue of reference genomes from the rumen microbiome.</title>
        <authorList>
            <person name="Kelly W."/>
        </authorList>
    </citation>
    <scope>NUCLEOTIDE SEQUENCE [LARGE SCALE GENOMIC DNA]</scope>
    <source>
        <strain evidence="1 2">SAb67</strain>
    </source>
</reference>
<gene>
    <name evidence="1" type="ORF">IE37_03082</name>
</gene>
<dbReference type="Pfam" id="PF13589">
    <property type="entry name" value="HATPase_c_3"/>
    <property type="match status" value="1"/>
</dbReference>
<dbReference type="GO" id="GO:0016301">
    <property type="term" value="F:kinase activity"/>
    <property type="evidence" value="ECO:0007669"/>
    <property type="project" value="UniProtKB-KW"/>
</dbReference>
<evidence type="ECO:0000313" key="1">
    <source>
        <dbReference type="EMBL" id="PWJ10435.1"/>
    </source>
</evidence>
<dbReference type="InterPro" id="IPR036890">
    <property type="entry name" value="HATPase_C_sf"/>
</dbReference>
<dbReference type="AlphaFoldDB" id="A0A315XUV7"/>
<evidence type="ECO:0000313" key="2">
    <source>
        <dbReference type="Proteomes" id="UP000245720"/>
    </source>
</evidence>
<proteinExistence type="predicted"/>
<keyword evidence="1" id="KW-0808">Transferase</keyword>
<protein>
    <submittedName>
        <fullName evidence="1">Histidine kinase/DNA gyrase B/HSP90-like ATPase</fullName>
    </submittedName>
</protein>
<dbReference type="RefSeq" id="WP_109727754.1">
    <property type="nucleotide sequence ID" value="NZ_CAMOTJ010000063.1"/>
</dbReference>
<dbReference type="SUPFAM" id="SSF55874">
    <property type="entry name" value="ATPase domain of HSP90 chaperone/DNA topoisomerase II/histidine kinase"/>
    <property type="match status" value="1"/>
</dbReference>
<dbReference type="OrthoDB" id="9813438at2"/>
<comment type="caution">
    <text evidence="1">The sequence shown here is derived from an EMBL/GenBank/DDBJ whole genome shotgun (WGS) entry which is preliminary data.</text>
</comment>
<dbReference type="Proteomes" id="UP000245720">
    <property type="component" value="Unassembled WGS sequence"/>
</dbReference>
<keyword evidence="1" id="KW-0418">Kinase</keyword>
<name>A0A315XUV7_RUMFL</name>
<organism evidence="1 2">
    <name type="scientific">Ruminococcus flavefaciens</name>
    <dbReference type="NCBI Taxonomy" id="1265"/>
    <lineage>
        <taxon>Bacteria</taxon>
        <taxon>Bacillati</taxon>
        <taxon>Bacillota</taxon>
        <taxon>Clostridia</taxon>
        <taxon>Eubacteriales</taxon>
        <taxon>Oscillospiraceae</taxon>
        <taxon>Ruminococcus</taxon>
    </lineage>
</organism>
<dbReference type="EMBL" id="QGDI01000014">
    <property type="protein sequence ID" value="PWJ10435.1"/>
    <property type="molecule type" value="Genomic_DNA"/>
</dbReference>